<evidence type="ECO:0008006" key="4">
    <source>
        <dbReference type="Google" id="ProtNLM"/>
    </source>
</evidence>
<evidence type="ECO:0000313" key="2">
    <source>
        <dbReference type="EMBL" id="KFQ27961.1"/>
    </source>
</evidence>
<feature type="signal peptide" evidence="1">
    <location>
        <begin position="1"/>
        <end position="19"/>
    </location>
</feature>
<feature type="chain" id="PRO_5001878755" description="Ig-like domain-containing protein" evidence="1">
    <location>
        <begin position="20"/>
        <end position="66"/>
    </location>
</feature>
<proteinExistence type="predicted"/>
<dbReference type="AlphaFoldDB" id="A0A091QMX4"/>
<sequence length="66" mass="7303">MKVLLSLTVVLTWLERCGGSAGWVSTEPQLRARAGDSVLLQCLFQDPLAQGWTMDKVDWLRQVGDG</sequence>
<organism evidence="2 3">
    <name type="scientific">Mesitornis unicolor</name>
    <name type="common">brown roatelo</name>
    <dbReference type="NCBI Taxonomy" id="54374"/>
    <lineage>
        <taxon>Eukaryota</taxon>
        <taxon>Metazoa</taxon>
        <taxon>Chordata</taxon>
        <taxon>Craniata</taxon>
        <taxon>Vertebrata</taxon>
        <taxon>Euteleostomi</taxon>
        <taxon>Archelosauria</taxon>
        <taxon>Archosauria</taxon>
        <taxon>Dinosauria</taxon>
        <taxon>Saurischia</taxon>
        <taxon>Theropoda</taxon>
        <taxon>Coelurosauria</taxon>
        <taxon>Aves</taxon>
        <taxon>Neognathae</taxon>
        <taxon>Neoaves</taxon>
        <taxon>Columbimorphae</taxon>
        <taxon>Mesitornithiformes</taxon>
        <taxon>Mesitornithidae</taxon>
        <taxon>Mesitornis</taxon>
    </lineage>
</organism>
<accession>A0A091QMX4</accession>
<evidence type="ECO:0000313" key="3">
    <source>
        <dbReference type="Proteomes" id="UP000053369"/>
    </source>
</evidence>
<dbReference type="EMBL" id="KK799842">
    <property type="protein sequence ID" value="KFQ27961.1"/>
    <property type="molecule type" value="Genomic_DNA"/>
</dbReference>
<keyword evidence="1" id="KW-0732">Signal</keyword>
<reference evidence="2 3" key="1">
    <citation type="submission" date="2014-04" db="EMBL/GenBank/DDBJ databases">
        <title>Genome evolution of avian class.</title>
        <authorList>
            <person name="Zhang G."/>
            <person name="Li C."/>
        </authorList>
    </citation>
    <scope>NUCLEOTIDE SEQUENCE [LARGE SCALE GENOMIC DNA]</scope>
    <source>
        <strain evidence="2">BGI_N332</strain>
    </source>
</reference>
<gene>
    <name evidence="2" type="ORF">N332_07970</name>
</gene>
<evidence type="ECO:0000256" key="1">
    <source>
        <dbReference type="SAM" id="SignalP"/>
    </source>
</evidence>
<dbReference type="Proteomes" id="UP000053369">
    <property type="component" value="Unassembled WGS sequence"/>
</dbReference>
<keyword evidence="3" id="KW-1185">Reference proteome</keyword>
<feature type="non-terminal residue" evidence="2">
    <location>
        <position position="66"/>
    </location>
</feature>
<name>A0A091QMX4_9AVES</name>
<protein>
    <recommendedName>
        <fullName evidence="4">Ig-like domain-containing protein</fullName>
    </recommendedName>
</protein>